<evidence type="ECO:0000313" key="8">
    <source>
        <dbReference type="EMBL" id="GFP90385.1"/>
    </source>
</evidence>
<dbReference type="PANTHER" id="PTHR31221:SF360">
    <property type="entry name" value="WRKY DOMAIN-CONTAINING PROTEIN"/>
    <property type="match status" value="1"/>
</dbReference>
<dbReference type="SMART" id="SM00774">
    <property type="entry name" value="WRKY"/>
    <property type="match status" value="1"/>
</dbReference>
<proteinExistence type="predicted"/>
<comment type="subcellular location">
    <subcellularLocation>
        <location evidence="1">Nucleus</location>
    </subcellularLocation>
</comment>
<feature type="compositionally biased region" description="Polar residues" evidence="6">
    <location>
        <begin position="55"/>
        <end position="64"/>
    </location>
</feature>
<dbReference type="GO" id="GO:0003700">
    <property type="term" value="F:DNA-binding transcription factor activity"/>
    <property type="evidence" value="ECO:0007669"/>
    <property type="project" value="InterPro"/>
</dbReference>
<dbReference type="PROSITE" id="PS50811">
    <property type="entry name" value="WRKY"/>
    <property type="match status" value="1"/>
</dbReference>
<evidence type="ECO:0000313" key="9">
    <source>
        <dbReference type="Proteomes" id="UP000653305"/>
    </source>
</evidence>
<evidence type="ECO:0000256" key="3">
    <source>
        <dbReference type="ARBA" id="ARBA00023125"/>
    </source>
</evidence>
<evidence type="ECO:0000256" key="6">
    <source>
        <dbReference type="SAM" id="MobiDB-lite"/>
    </source>
</evidence>
<dbReference type="InterPro" id="IPR036576">
    <property type="entry name" value="WRKY_dom_sf"/>
</dbReference>
<name>A0A830C4X5_9LAMI</name>
<dbReference type="PANTHER" id="PTHR31221">
    <property type="entry name" value="WRKY TRANSCRIPTION FACTOR PROTEIN 1-RELATED"/>
    <property type="match status" value="1"/>
</dbReference>
<dbReference type="GO" id="GO:0005634">
    <property type="term" value="C:nucleus"/>
    <property type="evidence" value="ECO:0007669"/>
    <property type="project" value="UniProtKB-SubCell"/>
</dbReference>
<dbReference type="AlphaFoldDB" id="A0A830C4X5"/>
<dbReference type="Pfam" id="PF03106">
    <property type="entry name" value="WRKY"/>
    <property type="match status" value="1"/>
</dbReference>
<accession>A0A830C4X5</accession>
<evidence type="ECO:0000256" key="2">
    <source>
        <dbReference type="ARBA" id="ARBA00023015"/>
    </source>
</evidence>
<keyword evidence="4" id="KW-0804">Transcription</keyword>
<dbReference type="OrthoDB" id="693960at2759"/>
<comment type="caution">
    <text evidence="8">The sequence shown here is derived from an EMBL/GenBank/DDBJ whole genome shotgun (WGS) entry which is preliminary data.</text>
</comment>
<sequence length="194" mass="21017">MGETIGDASTAPKAKPTILVAAARFAFCERVGSRVQPGPDDPGAMSSPLPAAAQPHTQPESFSPSFMVPPGLNLTGFLNSPGYLSPLQNLWPSEPDSSKPEPISEIPQPDKTPGDQPANDGYNWRKYGQKHVKASECPRSYYKCSNLNCPVKKKVGRALDGRVSEELGYRAVRANFIATSCLRTEDRVADEKRS</sequence>
<evidence type="ECO:0000256" key="4">
    <source>
        <dbReference type="ARBA" id="ARBA00023163"/>
    </source>
</evidence>
<evidence type="ECO:0000256" key="5">
    <source>
        <dbReference type="ARBA" id="ARBA00023242"/>
    </source>
</evidence>
<dbReference type="EMBL" id="BMAC01000216">
    <property type="protein sequence ID" value="GFP90385.1"/>
    <property type="molecule type" value="Genomic_DNA"/>
</dbReference>
<protein>
    <submittedName>
        <fullName evidence="8">Probable WRKY transcription factor 4</fullName>
    </submittedName>
</protein>
<keyword evidence="2" id="KW-0805">Transcription regulation</keyword>
<feature type="region of interest" description="Disordered" evidence="6">
    <location>
        <begin position="88"/>
        <end position="124"/>
    </location>
</feature>
<gene>
    <name evidence="8" type="ORF">PHJA_001182400</name>
</gene>
<feature type="region of interest" description="Disordered" evidence="6">
    <location>
        <begin position="33"/>
        <end position="67"/>
    </location>
</feature>
<reference evidence="8" key="1">
    <citation type="submission" date="2020-07" db="EMBL/GenBank/DDBJ databases">
        <title>Ethylene signaling mediates host invasion by parasitic plants.</title>
        <authorList>
            <person name="Yoshida S."/>
        </authorList>
    </citation>
    <scope>NUCLEOTIDE SEQUENCE</scope>
    <source>
        <strain evidence="8">Okayama</strain>
    </source>
</reference>
<dbReference type="SUPFAM" id="SSF118290">
    <property type="entry name" value="WRKY DNA-binding domain"/>
    <property type="match status" value="1"/>
</dbReference>
<dbReference type="Proteomes" id="UP000653305">
    <property type="component" value="Unassembled WGS sequence"/>
</dbReference>
<evidence type="ECO:0000256" key="1">
    <source>
        <dbReference type="ARBA" id="ARBA00004123"/>
    </source>
</evidence>
<dbReference type="Gene3D" id="2.20.25.80">
    <property type="entry name" value="WRKY domain"/>
    <property type="match status" value="1"/>
</dbReference>
<keyword evidence="3" id="KW-0238">DNA-binding</keyword>
<organism evidence="8 9">
    <name type="scientific">Phtheirospermum japonicum</name>
    <dbReference type="NCBI Taxonomy" id="374723"/>
    <lineage>
        <taxon>Eukaryota</taxon>
        <taxon>Viridiplantae</taxon>
        <taxon>Streptophyta</taxon>
        <taxon>Embryophyta</taxon>
        <taxon>Tracheophyta</taxon>
        <taxon>Spermatophyta</taxon>
        <taxon>Magnoliopsida</taxon>
        <taxon>eudicotyledons</taxon>
        <taxon>Gunneridae</taxon>
        <taxon>Pentapetalae</taxon>
        <taxon>asterids</taxon>
        <taxon>lamiids</taxon>
        <taxon>Lamiales</taxon>
        <taxon>Orobanchaceae</taxon>
        <taxon>Orobanchaceae incertae sedis</taxon>
        <taxon>Phtheirospermum</taxon>
    </lineage>
</organism>
<feature type="domain" description="WRKY" evidence="7">
    <location>
        <begin position="119"/>
        <end position="158"/>
    </location>
</feature>
<keyword evidence="5" id="KW-0539">Nucleus</keyword>
<dbReference type="GO" id="GO:0043565">
    <property type="term" value="F:sequence-specific DNA binding"/>
    <property type="evidence" value="ECO:0007669"/>
    <property type="project" value="InterPro"/>
</dbReference>
<evidence type="ECO:0000259" key="7">
    <source>
        <dbReference type="PROSITE" id="PS50811"/>
    </source>
</evidence>
<keyword evidence="9" id="KW-1185">Reference proteome</keyword>
<dbReference type="InterPro" id="IPR003657">
    <property type="entry name" value="WRKY_dom"/>
</dbReference>
<dbReference type="InterPro" id="IPR044810">
    <property type="entry name" value="WRKY_plant"/>
</dbReference>